<protein>
    <recommendedName>
        <fullName evidence="3">AB hydrolase-1 domain-containing protein</fullName>
    </recommendedName>
</protein>
<dbReference type="EMBL" id="JAMWBK010000004">
    <property type="protein sequence ID" value="KAJ8906059.1"/>
    <property type="molecule type" value="Genomic_DNA"/>
</dbReference>
<comment type="caution">
    <text evidence="1">The sequence shown here is derived from an EMBL/GenBank/DDBJ whole genome shotgun (WGS) entry which is preliminary data.</text>
</comment>
<gene>
    <name evidence="1" type="ORF">NDN08_002558</name>
</gene>
<name>A0AAV8UU33_9RHOD</name>
<evidence type="ECO:0000313" key="2">
    <source>
        <dbReference type="Proteomes" id="UP001157974"/>
    </source>
</evidence>
<dbReference type="InterPro" id="IPR029058">
    <property type="entry name" value="AB_hydrolase_fold"/>
</dbReference>
<keyword evidence="2" id="KW-1185">Reference proteome</keyword>
<organism evidence="1 2">
    <name type="scientific">Rhodosorus marinus</name>
    <dbReference type="NCBI Taxonomy" id="101924"/>
    <lineage>
        <taxon>Eukaryota</taxon>
        <taxon>Rhodophyta</taxon>
        <taxon>Stylonematophyceae</taxon>
        <taxon>Stylonematales</taxon>
        <taxon>Stylonemataceae</taxon>
        <taxon>Rhodosorus</taxon>
    </lineage>
</organism>
<evidence type="ECO:0008006" key="3">
    <source>
        <dbReference type="Google" id="ProtNLM"/>
    </source>
</evidence>
<dbReference type="Gene3D" id="3.40.50.1820">
    <property type="entry name" value="alpha/beta hydrolase"/>
    <property type="match status" value="1"/>
</dbReference>
<dbReference type="SUPFAM" id="SSF53474">
    <property type="entry name" value="alpha/beta-Hydrolases"/>
    <property type="match status" value="1"/>
</dbReference>
<evidence type="ECO:0000313" key="1">
    <source>
        <dbReference type="EMBL" id="KAJ8906059.1"/>
    </source>
</evidence>
<sequence>MPSSTKMPPRKSNLGVKILGAGGVVVLLVLIRVFTGEGNGTGLFAKKVESTIDVKNLRRATKFDGILEDMYVDWYYGTLHAKVAAGKRDDVLILCIHGEDEKSTWEHWRPNLGVLTKYGKVLMISMPGFGESTLPLKRGSDPRARKKAIRRILDEEGITKTGDSRTLIVISKGLNLKPAIDFFLYTPKGPKSTVDDLTDKLAGLVLISGGYLMRKEAYLLPEAHTLLLWSAWDATLPAKFSDKLMALFNPAKTDRVVFPNLVTHDPETEDPILFESAMDSWISARKVV</sequence>
<dbReference type="Proteomes" id="UP001157974">
    <property type="component" value="Unassembled WGS sequence"/>
</dbReference>
<dbReference type="AlphaFoldDB" id="A0AAV8UU33"/>
<proteinExistence type="predicted"/>
<reference evidence="1 2" key="1">
    <citation type="journal article" date="2023" name="Nat. Commun.">
        <title>Origin of minicircular mitochondrial genomes in red algae.</title>
        <authorList>
            <person name="Lee Y."/>
            <person name="Cho C.H."/>
            <person name="Lee Y.M."/>
            <person name="Park S.I."/>
            <person name="Yang J.H."/>
            <person name="West J.A."/>
            <person name="Bhattacharya D."/>
            <person name="Yoon H.S."/>
        </authorList>
    </citation>
    <scope>NUCLEOTIDE SEQUENCE [LARGE SCALE GENOMIC DNA]</scope>
    <source>
        <strain evidence="1 2">CCMP1338</strain>
        <tissue evidence="1">Whole cell</tissue>
    </source>
</reference>
<accession>A0AAV8UU33</accession>